<feature type="compositionally biased region" description="Polar residues" evidence="11">
    <location>
        <begin position="517"/>
        <end position="532"/>
    </location>
</feature>
<keyword evidence="4" id="KW-0343">GTPase activation</keyword>
<feature type="region of interest" description="Disordered" evidence="11">
    <location>
        <begin position="1071"/>
        <end position="1103"/>
    </location>
</feature>
<dbReference type="GO" id="GO:0031267">
    <property type="term" value="F:small GTPase binding"/>
    <property type="evidence" value="ECO:0007669"/>
    <property type="project" value="TreeGrafter"/>
</dbReference>
<sequence>MDLGASAATNNGGVPTGASSSLAALSENLKAERLVVRSEIEGLQQLHTSISEEFDNLAKITWISRHAQLIFGRLLNSDPTVSPENCCQWMMRLEEASFVDAHYRLGHHYATFVAIFDLFRKSPKSVAEWLNAVESLPEAEDMARCMYNVIYGSCIYPHDERCVLEMMTHLVELQLATTAVPDPRRVLRRGSTALCRIYKLFTEGLLQWKVFLTAALHDPIMYLLSQDEFFLDIEPSKCALHFSAEERRRRFGEDETSFRYLTKLSEHREMIVTTLKEIAKKFIDGILVAMSSFPASLAWLVRNLHSTLLEKKCVSREEAALICIDLIFTNLICPSVTNPEPMGIISDTPVANIARFNLMQVGQILQTLALSPYEQPPAHLNEFYNFFDKVAMSSIVTTILDTELDSISEILPNSVSDSEGSEVFERKAYLCSINQVNIMKACITPNVISQISDPNISEPLLVHVNRLPNGKFETSVASSMNCSSGDGSPDVSIADGSPSHATKLKRFAGKVQNAAAQSRQRFMNSPSRSSLSKIDDADKPQDRLDHFNGVDIPDIEVLVFKSESILPTEGSLGILTEEKFMESFESRKQRKSDGRSEKKTRFLTTTTESVISDRTTDVVSDVEDEDNGDERGSMCSSLDEADALQNADEAREGSRNPADEEEDISTLPDDNFSDGLSARGSPSVSGRDTPFSGAGNANDQRDDDGMNVSSTVGGEDEANQRVGIPSVPVTVRRPNGPEGLEEKFGKFGIPSQQDNRARYRDETHSLVSDSWSTDVVASDNEGAGSDALNQNVAAAVAAVFPPAAPNIVGVINDRSRSYRMANGTISLALEDRSDTWSLDATASDSEVDGSANLLADESSSQQSAAPPSTSQVAPSAHRSTVSESPSNPLSVEPAAPAIVADPNPGAPGPSGLAQPVSRESLQANQDRIRRQSSGSSFYSRSDVDSEFSRELNDDFPNGARRSVGDVGETSAEGAGVIFSVAGDNANKRSTNRSPVSPPNGDLGQNPNINSDSPGSLLSRRKINLFQGLQKVGKSIKRNRDITVNSLRQTISHSQTMGELSRRLPTITNGLSSMGVGPSTSQACQPSRMSSSRSDGRLSDLSEIDQQSAEDVLNKYRTQKRVETTSSVEPLAVQPEEVEEEELMPYYDPANISNCRAFVDAKRKLRLVLSSVGNCPFISNSRKENQSRERFELMEYLKLLLAESINARDTTLTAQIREVLRCLAVFDDVGVLKLMRVLRDEVRKRTSYVLYLQQSKLTLLQLRSHLQRAITRIEREQWLTSECLVDVLVRFYLQRHDPYVKKFVKDFRSAKAHDEKCELLANAVSSLRNGTDPIWRYASAERMRYAEISLERSLIVNVYVPALFPNGEADACRDKVFYTSIQKLASSITPDHRELRIPKAFRGECPWPAAQAEISIINAYKAPKDKMGCVVRCCETIQNLIGLSQTTVNCDDITPIIVYILIQANPPALLSNMQFIAGFHTDRMEGEEAYWWAQFSSAVEFIKTLLSKHF</sequence>
<reference evidence="14 15" key="2">
    <citation type="journal article" date="2019" name="G3 (Bethesda)">
        <title>Hybrid Assembly of the Genome of the Entomopathogenic Nematode Steinernema carpocapsae Identifies the X-Chromosome.</title>
        <authorList>
            <person name="Serra L."/>
            <person name="Macchietto M."/>
            <person name="Macias-Munoz A."/>
            <person name="McGill C.J."/>
            <person name="Rodriguez I.M."/>
            <person name="Rodriguez B."/>
            <person name="Murad R."/>
            <person name="Mortazavi A."/>
        </authorList>
    </citation>
    <scope>NUCLEOTIDE SEQUENCE [LARGE SCALE GENOMIC DNA]</scope>
    <source>
        <strain evidence="14 15">ALL</strain>
    </source>
</reference>
<feature type="region of interest" description="Disordered" evidence="11">
    <location>
        <begin position="517"/>
        <end position="547"/>
    </location>
</feature>
<evidence type="ECO:0000256" key="10">
    <source>
        <dbReference type="ARBA" id="ARBA00074067"/>
    </source>
</evidence>
<feature type="region of interest" description="Disordered" evidence="11">
    <location>
        <begin position="982"/>
        <end position="1015"/>
    </location>
</feature>
<dbReference type="GO" id="GO:0030136">
    <property type="term" value="C:clathrin-coated vesicle"/>
    <property type="evidence" value="ECO:0007669"/>
    <property type="project" value="UniProtKB-SubCell"/>
</dbReference>
<feature type="compositionally biased region" description="Polar residues" evidence="11">
    <location>
        <begin position="877"/>
        <end position="889"/>
    </location>
</feature>
<dbReference type="GO" id="GO:0005085">
    <property type="term" value="F:guanyl-nucleotide exchange factor activity"/>
    <property type="evidence" value="ECO:0007669"/>
    <property type="project" value="UniProtKB-KW"/>
</dbReference>
<feature type="compositionally biased region" description="Basic and acidic residues" evidence="11">
    <location>
        <begin position="941"/>
        <end position="952"/>
    </location>
</feature>
<dbReference type="PANTHER" id="PTHR23101:SF25">
    <property type="entry name" value="GTPASE-ACTIVATING PROTEIN AND VPS9 DOMAIN-CONTAINING PROTEIN 1"/>
    <property type="match status" value="1"/>
</dbReference>
<evidence type="ECO:0000256" key="4">
    <source>
        <dbReference type="ARBA" id="ARBA00022468"/>
    </source>
</evidence>
<dbReference type="Gene3D" id="1.20.1050.80">
    <property type="entry name" value="VPS9 domain"/>
    <property type="match status" value="1"/>
</dbReference>
<dbReference type="InterPro" id="IPR037191">
    <property type="entry name" value="VPS9_dom_sf"/>
</dbReference>
<feature type="region of interest" description="Disordered" evidence="11">
    <location>
        <begin position="855"/>
        <end position="968"/>
    </location>
</feature>
<reference evidence="14 15" key="1">
    <citation type="journal article" date="2015" name="Genome Biol.">
        <title>Comparative genomics of Steinernema reveals deeply conserved gene regulatory networks.</title>
        <authorList>
            <person name="Dillman A.R."/>
            <person name="Macchietto M."/>
            <person name="Porter C.F."/>
            <person name="Rogers A."/>
            <person name="Williams B."/>
            <person name="Antoshechkin I."/>
            <person name="Lee M.M."/>
            <person name="Goodwin Z."/>
            <person name="Lu X."/>
            <person name="Lewis E.E."/>
            <person name="Goodrich-Blair H."/>
            <person name="Stock S.P."/>
            <person name="Adams B.J."/>
            <person name="Sternberg P.W."/>
            <person name="Mortazavi A."/>
        </authorList>
    </citation>
    <scope>NUCLEOTIDE SEQUENCE [LARGE SCALE GENOMIC DNA]</scope>
    <source>
        <strain evidence="14 15">ALL</strain>
    </source>
</reference>
<evidence type="ECO:0000256" key="9">
    <source>
        <dbReference type="ARBA" id="ARBA00065347"/>
    </source>
</evidence>
<dbReference type="Gene3D" id="1.10.506.10">
    <property type="entry name" value="GTPase Activation - p120gap, domain 1"/>
    <property type="match status" value="1"/>
</dbReference>
<feature type="region of interest" description="Disordered" evidence="11">
    <location>
        <begin position="614"/>
        <end position="741"/>
    </location>
</feature>
<dbReference type="EMBL" id="AZBU02000004">
    <property type="protein sequence ID" value="TKR80603.1"/>
    <property type="molecule type" value="Genomic_DNA"/>
</dbReference>
<evidence type="ECO:0000313" key="14">
    <source>
        <dbReference type="EMBL" id="TKR80603.1"/>
    </source>
</evidence>
<dbReference type="PROSITE" id="PS50018">
    <property type="entry name" value="RAS_GTPASE_ACTIV_2"/>
    <property type="match status" value="1"/>
</dbReference>
<evidence type="ECO:0000256" key="5">
    <source>
        <dbReference type="ARBA" id="ARBA00022583"/>
    </source>
</evidence>
<feature type="region of interest" description="Disordered" evidence="11">
    <location>
        <begin position="478"/>
        <end position="498"/>
    </location>
</feature>
<keyword evidence="5" id="KW-0254">Endocytosis</keyword>
<dbReference type="PANTHER" id="PTHR23101">
    <property type="entry name" value="RAB GDP/GTP EXCHANGE FACTOR"/>
    <property type="match status" value="1"/>
</dbReference>
<protein>
    <recommendedName>
        <fullName evidence="10">Receptor-mediated endocytosis protein 6</fullName>
    </recommendedName>
</protein>
<evidence type="ECO:0000256" key="8">
    <source>
        <dbReference type="ARBA" id="ARBA00057996"/>
    </source>
</evidence>
<dbReference type="FunFam" id="1.20.1050.80:FF:000001">
    <property type="entry name" value="GTPase-activating protein and VPS9 domain-containing protein 1 isoform X1"/>
    <property type="match status" value="1"/>
</dbReference>
<comment type="subcellular location">
    <subcellularLocation>
        <location evidence="1">Cytoplasmic vesicle</location>
        <location evidence="1">Clathrin-coated vesicle</location>
    </subcellularLocation>
    <subcellularLocation>
        <location evidence="2">Membrane</location>
        <topology evidence="2">Peripheral membrane protein</topology>
    </subcellularLocation>
</comment>
<dbReference type="OrthoDB" id="10264848at2759"/>
<name>A0A4U5NDF9_STECR</name>
<evidence type="ECO:0000256" key="7">
    <source>
        <dbReference type="ARBA" id="ARBA00023136"/>
    </source>
</evidence>
<dbReference type="GO" id="GO:0005829">
    <property type="term" value="C:cytosol"/>
    <property type="evidence" value="ECO:0007669"/>
    <property type="project" value="TreeGrafter"/>
</dbReference>
<dbReference type="Pfam" id="PF00616">
    <property type="entry name" value="RasGAP"/>
    <property type="match status" value="1"/>
</dbReference>
<dbReference type="Pfam" id="PF02204">
    <property type="entry name" value="VPS9"/>
    <property type="match status" value="1"/>
</dbReference>
<dbReference type="GO" id="GO:0005096">
    <property type="term" value="F:GTPase activator activity"/>
    <property type="evidence" value="ECO:0007669"/>
    <property type="project" value="UniProtKB-KW"/>
</dbReference>
<keyword evidence="15" id="KW-1185">Reference proteome</keyword>
<evidence type="ECO:0000259" key="13">
    <source>
        <dbReference type="PROSITE" id="PS51205"/>
    </source>
</evidence>
<keyword evidence="7" id="KW-0472">Membrane</keyword>
<dbReference type="InterPro" id="IPR003123">
    <property type="entry name" value="VPS9"/>
</dbReference>
<evidence type="ECO:0000313" key="15">
    <source>
        <dbReference type="Proteomes" id="UP000298663"/>
    </source>
</evidence>
<dbReference type="SUPFAM" id="SSF109993">
    <property type="entry name" value="VPS9 domain"/>
    <property type="match status" value="1"/>
</dbReference>
<dbReference type="InterPro" id="IPR008936">
    <property type="entry name" value="Rho_GTPase_activation_prot"/>
</dbReference>
<evidence type="ECO:0000256" key="11">
    <source>
        <dbReference type="SAM" id="MobiDB-lite"/>
    </source>
</evidence>
<dbReference type="GO" id="GO:0006897">
    <property type="term" value="P:endocytosis"/>
    <property type="evidence" value="ECO:0007669"/>
    <property type="project" value="UniProtKB-KW"/>
</dbReference>
<feature type="region of interest" description="Disordered" evidence="11">
    <location>
        <begin position="585"/>
        <end position="604"/>
    </location>
</feature>
<evidence type="ECO:0000259" key="12">
    <source>
        <dbReference type="PROSITE" id="PS50018"/>
    </source>
</evidence>
<gene>
    <name evidence="14" type="ORF">L596_014654</name>
</gene>
<organism evidence="14 15">
    <name type="scientific">Steinernema carpocapsae</name>
    <name type="common">Entomopathogenic nematode</name>
    <dbReference type="NCBI Taxonomy" id="34508"/>
    <lineage>
        <taxon>Eukaryota</taxon>
        <taxon>Metazoa</taxon>
        <taxon>Ecdysozoa</taxon>
        <taxon>Nematoda</taxon>
        <taxon>Chromadorea</taxon>
        <taxon>Rhabditida</taxon>
        <taxon>Tylenchina</taxon>
        <taxon>Panagrolaimomorpha</taxon>
        <taxon>Strongyloidoidea</taxon>
        <taxon>Steinernematidae</taxon>
        <taxon>Steinernema</taxon>
    </lineage>
</organism>
<feature type="compositionally biased region" description="Basic and acidic residues" evidence="11">
    <location>
        <begin position="585"/>
        <end position="600"/>
    </location>
</feature>
<dbReference type="GO" id="GO:0016020">
    <property type="term" value="C:membrane"/>
    <property type="evidence" value="ECO:0007669"/>
    <property type="project" value="UniProtKB-SubCell"/>
</dbReference>
<feature type="domain" description="Ras-GAP" evidence="12">
    <location>
        <begin position="172"/>
        <end position="370"/>
    </location>
</feature>
<dbReference type="SMART" id="SM00167">
    <property type="entry name" value="VPS9"/>
    <property type="match status" value="1"/>
</dbReference>
<evidence type="ECO:0000256" key="1">
    <source>
        <dbReference type="ARBA" id="ARBA00004132"/>
    </source>
</evidence>
<dbReference type="PROSITE" id="PS51205">
    <property type="entry name" value="VPS9"/>
    <property type="match status" value="1"/>
</dbReference>
<feature type="compositionally biased region" description="Basic and acidic residues" evidence="11">
    <location>
        <begin position="648"/>
        <end position="658"/>
    </location>
</feature>
<dbReference type="GO" id="GO:0030139">
    <property type="term" value="C:endocytic vesicle"/>
    <property type="evidence" value="ECO:0007669"/>
    <property type="project" value="TreeGrafter"/>
</dbReference>
<dbReference type="SUPFAM" id="SSF48350">
    <property type="entry name" value="GTPase activation domain, GAP"/>
    <property type="match status" value="1"/>
</dbReference>
<comment type="similarity">
    <text evidence="3">Belongs to the GAPVD1 family.</text>
</comment>
<evidence type="ECO:0000256" key="6">
    <source>
        <dbReference type="ARBA" id="ARBA00022658"/>
    </source>
</evidence>
<dbReference type="InterPro" id="IPR045046">
    <property type="entry name" value="Vps9-like"/>
</dbReference>
<feature type="compositionally biased region" description="Polar residues" evidence="11">
    <location>
        <begin position="1002"/>
        <end position="1015"/>
    </location>
</feature>
<dbReference type="STRING" id="34508.A0A4U5NDF9"/>
<dbReference type="InterPro" id="IPR001936">
    <property type="entry name" value="RasGAP_dom"/>
</dbReference>
<keyword evidence="6" id="KW-0344">Guanine-nucleotide releasing factor</keyword>
<dbReference type="Proteomes" id="UP000298663">
    <property type="component" value="Unassembled WGS sequence"/>
</dbReference>
<accession>A0A4U5NDF9</accession>
<dbReference type="GO" id="GO:0051049">
    <property type="term" value="P:regulation of transport"/>
    <property type="evidence" value="ECO:0007669"/>
    <property type="project" value="UniProtKB-ARBA"/>
</dbReference>
<feature type="compositionally biased region" description="Polar residues" evidence="11">
    <location>
        <begin position="1071"/>
        <end position="1084"/>
    </location>
</feature>
<feature type="compositionally biased region" description="Basic and acidic residues" evidence="11">
    <location>
        <begin position="533"/>
        <end position="547"/>
    </location>
</feature>
<comment type="function">
    <text evidence="8">Acts both as a GTPase-activating protein (GAP) and a guanine nucleotide exchange factor (GEF), and participates in endocytosis. Acts by regulating the activation of rab-5 by exchanging bound GDP for free GTP at clathrin coated pits.</text>
</comment>
<evidence type="ECO:0000256" key="3">
    <source>
        <dbReference type="ARBA" id="ARBA00008489"/>
    </source>
</evidence>
<comment type="caution">
    <text evidence="14">The sequence shown here is derived from an EMBL/GenBank/DDBJ whole genome shotgun (WGS) entry which is preliminary data.</text>
</comment>
<evidence type="ECO:0000256" key="2">
    <source>
        <dbReference type="ARBA" id="ARBA00004170"/>
    </source>
</evidence>
<proteinExistence type="inferred from homology"/>
<feature type="compositionally biased region" description="Low complexity" evidence="11">
    <location>
        <begin position="858"/>
        <end position="876"/>
    </location>
</feature>
<comment type="subunit">
    <text evidence="9">Interacts with GDP-bound rab-5. Interacts with alpha-adaptin.</text>
</comment>
<feature type="domain" description="VPS9" evidence="13">
    <location>
        <begin position="1370"/>
        <end position="1509"/>
    </location>
</feature>